<keyword evidence="3 6" id="KW-0812">Transmembrane</keyword>
<dbReference type="Proteomes" id="UP000094256">
    <property type="component" value="Chromosome"/>
</dbReference>
<feature type="transmembrane region" description="Helical" evidence="6">
    <location>
        <begin position="71"/>
        <end position="92"/>
    </location>
</feature>
<dbReference type="InterPro" id="IPR050833">
    <property type="entry name" value="Poly_Biosynth_Transport"/>
</dbReference>
<proteinExistence type="predicted"/>
<dbReference type="EMBL" id="CP014168">
    <property type="protein sequence ID" value="AOH84202.1"/>
    <property type="molecule type" value="Genomic_DNA"/>
</dbReference>
<comment type="subcellular location">
    <subcellularLocation>
        <location evidence="1">Cell membrane</location>
        <topology evidence="1">Multi-pass membrane protein</topology>
    </subcellularLocation>
</comment>
<keyword evidence="8" id="KW-1185">Reference proteome</keyword>
<evidence type="ECO:0000256" key="4">
    <source>
        <dbReference type="ARBA" id="ARBA00022989"/>
    </source>
</evidence>
<feature type="transmembrane region" description="Helical" evidence="6">
    <location>
        <begin position="418"/>
        <end position="439"/>
    </location>
</feature>
<feature type="transmembrane region" description="Helical" evidence="6">
    <location>
        <begin position="112"/>
        <end position="139"/>
    </location>
</feature>
<keyword evidence="5 6" id="KW-0472">Membrane</keyword>
<evidence type="ECO:0000313" key="8">
    <source>
        <dbReference type="Proteomes" id="UP000094256"/>
    </source>
</evidence>
<organism evidence="7 8">
    <name type="scientific">Sphingomonas panacis</name>
    <dbReference type="NCBI Taxonomy" id="1560345"/>
    <lineage>
        <taxon>Bacteria</taxon>
        <taxon>Pseudomonadati</taxon>
        <taxon>Pseudomonadota</taxon>
        <taxon>Alphaproteobacteria</taxon>
        <taxon>Sphingomonadales</taxon>
        <taxon>Sphingomonadaceae</taxon>
        <taxon>Sphingomonas</taxon>
    </lineage>
</organism>
<feature type="transmembrane region" description="Helical" evidence="6">
    <location>
        <begin position="287"/>
        <end position="310"/>
    </location>
</feature>
<feature type="transmembrane region" description="Helical" evidence="6">
    <location>
        <begin position="476"/>
        <end position="498"/>
    </location>
</feature>
<feature type="transmembrane region" description="Helical" evidence="6">
    <location>
        <begin position="322"/>
        <end position="345"/>
    </location>
</feature>
<feature type="transmembrane region" description="Helical" evidence="6">
    <location>
        <begin position="37"/>
        <end position="59"/>
    </location>
</feature>
<keyword evidence="2" id="KW-1003">Cell membrane</keyword>
<dbReference type="PANTHER" id="PTHR30250:SF11">
    <property type="entry name" value="O-ANTIGEN TRANSPORTER-RELATED"/>
    <property type="match status" value="1"/>
</dbReference>
<feature type="transmembrane region" description="Helical" evidence="6">
    <location>
        <begin position="392"/>
        <end position="412"/>
    </location>
</feature>
<keyword evidence="4 6" id="KW-1133">Transmembrane helix</keyword>
<dbReference type="Pfam" id="PF13440">
    <property type="entry name" value="Polysacc_synt_3"/>
    <property type="match status" value="1"/>
</dbReference>
<evidence type="ECO:0000313" key="7">
    <source>
        <dbReference type="EMBL" id="AOH84202.1"/>
    </source>
</evidence>
<dbReference type="GO" id="GO:0005886">
    <property type="term" value="C:plasma membrane"/>
    <property type="evidence" value="ECO:0007669"/>
    <property type="project" value="UniProtKB-SubCell"/>
</dbReference>
<feature type="transmembrane region" description="Helical" evidence="6">
    <location>
        <begin position="151"/>
        <end position="171"/>
    </location>
</feature>
<protein>
    <submittedName>
        <fullName evidence="7">Uncharacterized protein</fullName>
    </submittedName>
</protein>
<evidence type="ECO:0000256" key="2">
    <source>
        <dbReference type="ARBA" id="ARBA00022475"/>
    </source>
</evidence>
<evidence type="ECO:0000256" key="3">
    <source>
        <dbReference type="ARBA" id="ARBA00022692"/>
    </source>
</evidence>
<gene>
    <name evidence="7" type="ORF">AWL63_09705</name>
</gene>
<evidence type="ECO:0000256" key="5">
    <source>
        <dbReference type="ARBA" id="ARBA00023136"/>
    </source>
</evidence>
<accession>A0A1B3Z9U4</accession>
<dbReference type="PANTHER" id="PTHR30250">
    <property type="entry name" value="PST FAMILY PREDICTED COLANIC ACID TRANSPORTER"/>
    <property type="match status" value="1"/>
</dbReference>
<dbReference type="STRING" id="1560345.AWL63_09705"/>
<reference evidence="7 8" key="1">
    <citation type="submission" date="2016-01" db="EMBL/GenBank/DDBJ databases">
        <title>Complete genome and mega plasmid sequence of Sphingomonas panacis DCY99 elicits systemic resistance in rice to Xanthomonas oryzae.</title>
        <authorList>
            <person name="Kim Y.J."/>
            <person name="Yang D.C."/>
            <person name="Sing P."/>
        </authorList>
    </citation>
    <scope>NUCLEOTIDE SEQUENCE [LARGE SCALE GENOMIC DNA]</scope>
    <source>
        <strain evidence="7 8">DCY99</strain>
    </source>
</reference>
<dbReference type="AlphaFoldDB" id="A0A1B3Z9U4"/>
<dbReference type="KEGG" id="span:AWL63_09705"/>
<evidence type="ECO:0000256" key="1">
    <source>
        <dbReference type="ARBA" id="ARBA00004651"/>
    </source>
</evidence>
<feature type="transmembrane region" description="Helical" evidence="6">
    <location>
        <begin position="357"/>
        <end position="380"/>
    </location>
</feature>
<evidence type="ECO:0000256" key="6">
    <source>
        <dbReference type="SAM" id="Phobius"/>
    </source>
</evidence>
<feature type="transmembrane region" description="Helical" evidence="6">
    <location>
        <begin position="183"/>
        <end position="205"/>
    </location>
</feature>
<name>A0A1B3Z9U4_9SPHN</name>
<sequence>MTSPRRSAIAVRRPIGVAGSGGSVAGSLIRRLGASRMVTNTGAYLLGTVINRLFPLLLVPLYTRVWSTGEFGAWGFCMTVLNVLLIVSGLGLDAATTRLYYDHHDPHEIRRFLVVGFVLRIAVAVGTALLLFAPLVMIWPWISGGAIPPLPFVPLLLVGSSLQAVVAFNLANARAERRARAFIQIQLSQALLQAVASLALVLAGWGAAGAFYGYAIGAGIVALAAGARFLRRNHTPGPLPWGQMRENLAYGIRTLPVAMSTWLRRMADRVIIGRSVSMTDLGLYQLSASGMAPLSVLMGAFNAAYLPFFYEKRRQGEAALPLIAAMDMAIVAVLAMLSVAVMAVTPELIRFLGPPRYAGAAHMTPALVLAVMLDGIQLQFTKELMFHKRPGLASWMTTPPSLLGVVANIILIPHYGAIAAAWIAAIVSATILIGCIAATRRVERTGHDLRRLALACALVAGYALAASEALPVTPFHLPALAVRLGSGALACAAILLILAPGNIRTVLKALGH</sequence>
<feature type="transmembrane region" description="Helical" evidence="6">
    <location>
        <begin position="451"/>
        <end position="470"/>
    </location>
</feature>